<dbReference type="PROSITE" id="PS00135">
    <property type="entry name" value="TRYPSIN_SER"/>
    <property type="match status" value="2"/>
</dbReference>
<dbReference type="InterPro" id="IPR009003">
    <property type="entry name" value="Peptidase_S1_PA"/>
</dbReference>
<dbReference type="PANTHER" id="PTHR24253">
    <property type="entry name" value="TRANSMEMBRANE PROTEASE SERINE"/>
    <property type="match status" value="1"/>
</dbReference>
<keyword evidence="11" id="KW-0812">Transmembrane</keyword>
<sequence>MVNRTVTQIIKHPNYSSSASDDNDITLLKLSSPVNFTSYILPVCLAASDSTYYNGTHAWITGWGVTEDGVLSNNLREAEVPIVGNRQCKCDYGFISITENMMCAGLRAGGKDTCQGDSGGPLVSKQNGRWIQGGITSFGKGCGLPKYPGVYTRVSQYQSWINTQITDNQPGFVTFTSSGTNSDLNNTCPTLAPIVTLPSLPTAQLCGKTPINSRIVGGQEAPMGNWPWSAYVLGSISSCGGSLINNQWVLTSAHCFLSNDTTWALAILGLQSEMSFAPTVMVLKVTQIINHPNYVARTGENDISLLKLSSPVTFTNYVLPVCLAASDSTYHSGTSTWVTGWGLIGIGTVAPAPMNLREVELPVVGNRQCNCNYGVGTIKDNMMCAGVPAGGKGPCQWDDGGPLVSKQNSRWILGGVVSSGSDCGKPNLPGVFTRVSKYQSWINSQITSDPPGFVSFTSNGIDGDLSVSCPGLPPPPTTLPPTTTAKLCGRAVLNSKIIGGQDASAGSWPWQAALLIHGKSFCGGSLINSEWVLTAAHCFPRRVLSTDPNNVKVYLGAQSFVSSNPNVVIRMVTQVIKHPNYTLYTTSDNDITLLKLSSPVNFTNFILPVCLAASDSTFYSGTKIWITGWGVTEDGDMSNNLREAEVPIVGNRQCSCDYGFNSITENMMCAGLRAGGKDTCQGDSGGPMVIKQNGRWVQGGITSFGTGCAVPEVPGVYTRVSQYQSWIKSQITSNQPGFVTFTSNGTDSDLNVTCPTLSPIVPVPAEPTAQLCGKSPINPRIIGGQDTIQGYWPWQAIVAGSSAICGGSLINNQWVLTAAHCSPSNDIKNMLVVLGRHRYLIPTNPEMTVGVTKIINHPRYVASTGNNDISLLKLSSPVNFTNYILPVCLAASDSTYYSGTSTWVSGWGDIGSGVPLPAPYNLREVEVPVVGNRQCNCDYGVGTITDNMMCAGAPAEGKGPCQGDDGGPLVSKQNSRWILGGLVSSRSDCGKPNLPGVFTRVSQYQSWINSQITSDPPGFFNFTSNGTDSDLSVNCTGLQPPPTTAPQITLSPTDPPPTGLPPTTPPPTGLPPTTPTPTSLPPTTPPPTSLPPTTPTPTILSLTKTTLQHTPLSPATLPPTITAKREFLSCR</sequence>
<feature type="region of interest" description="Disordered" evidence="9">
    <location>
        <begin position="1031"/>
        <end position="1097"/>
    </location>
</feature>
<keyword evidence="3 8" id="KW-0378">Hydrolase</keyword>
<dbReference type="InterPro" id="IPR001254">
    <property type="entry name" value="Trypsin_dom"/>
</dbReference>
<protein>
    <submittedName>
        <fullName evidence="11">Transmembrane protease serine 9</fullName>
    </submittedName>
</protein>
<proteinExistence type="inferred from homology"/>
<dbReference type="Proteomes" id="UP000503349">
    <property type="component" value="Chromosome 13"/>
</dbReference>
<dbReference type="PROSITE" id="PS00134">
    <property type="entry name" value="TRYPSIN_HIS"/>
    <property type="match status" value="2"/>
</dbReference>
<keyword evidence="6" id="KW-0325">Glycoprotein</keyword>
<dbReference type="AlphaFoldDB" id="A0A6G1Q7P7"/>
<gene>
    <name evidence="11" type="ORF">EXN66_Car014120</name>
</gene>
<reference evidence="11 12" key="1">
    <citation type="submission" date="2019-02" db="EMBL/GenBank/DDBJ databases">
        <title>Opniocepnalus argus genome.</title>
        <authorList>
            <person name="Zhou C."/>
            <person name="Xiao S."/>
        </authorList>
    </citation>
    <scope>NUCLEOTIDE SEQUENCE [LARGE SCALE GENOMIC DNA]</scope>
    <source>
        <strain evidence="11">OARG1902GOOAL</strain>
        <tissue evidence="11">Muscle</tissue>
    </source>
</reference>
<feature type="domain" description="Peptidase S1" evidence="10">
    <location>
        <begin position="781"/>
        <end position="1013"/>
    </location>
</feature>
<evidence type="ECO:0000256" key="2">
    <source>
        <dbReference type="ARBA" id="ARBA00022729"/>
    </source>
</evidence>
<name>A0A6G1Q7P7_CHAAH</name>
<evidence type="ECO:0000256" key="9">
    <source>
        <dbReference type="SAM" id="MobiDB-lite"/>
    </source>
</evidence>
<dbReference type="CDD" id="cd00190">
    <property type="entry name" value="Tryp_SPc"/>
    <property type="match status" value="4"/>
</dbReference>
<feature type="domain" description="Peptidase S1" evidence="10">
    <location>
        <begin position="497"/>
        <end position="732"/>
    </location>
</feature>
<evidence type="ECO:0000256" key="7">
    <source>
        <dbReference type="ARBA" id="ARBA00024195"/>
    </source>
</evidence>
<accession>A0A6G1Q7P7</accession>
<dbReference type="InterPro" id="IPR043504">
    <property type="entry name" value="Peptidase_S1_PA_chymotrypsin"/>
</dbReference>
<reference evidence="12" key="2">
    <citation type="submission" date="2019-02" db="EMBL/GenBank/DDBJ databases">
        <title>Opniocepnalus argus Var Kimnra genome.</title>
        <authorList>
            <person name="Zhou C."/>
            <person name="Xiao S."/>
        </authorList>
    </citation>
    <scope>NUCLEOTIDE SEQUENCE [LARGE SCALE GENOMIC DNA]</scope>
</reference>
<dbReference type="PANTHER" id="PTHR24253:SF144">
    <property type="entry name" value="CHYMOTRYPSIN-LIKE PROTEASE CTRL-1-RELATED"/>
    <property type="match status" value="1"/>
</dbReference>
<dbReference type="GO" id="GO:0006508">
    <property type="term" value="P:proteolysis"/>
    <property type="evidence" value="ECO:0007669"/>
    <property type="project" value="UniProtKB-KW"/>
</dbReference>
<dbReference type="InterPro" id="IPR018114">
    <property type="entry name" value="TRYPSIN_HIS"/>
</dbReference>
<dbReference type="FunFam" id="2.40.10.10:FF:000024">
    <property type="entry name" value="Serine protease 53"/>
    <property type="match status" value="3"/>
</dbReference>
<keyword evidence="1 8" id="KW-0645">Protease</keyword>
<dbReference type="EMBL" id="CM015724">
    <property type="protein sequence ID" value="KAF3698439.1"/>
    <property type="molecule type" value="Genomic_DNA"/>
</dbReference>
<dbReference type="FunFam" id="2.40.10.10:FF:000002">
    <property type="entry name" value="Transmembrane protease serine"/>
    <property type="match status" value="1"/>
</dbReference>
<dbReference type="Gene3D" id="2.40.10.10">
    <property type="entry name" value="Trypsin-like serine proteases"/>
    <property type="match status" value="5"/>
</dbReference>
<dbReference type="GO" id="GO:0004252">
    <property type="term" value="F:serine-type endopeptidase activity"/>
    <property type="evidence" value="ECO:0007669"/>
    <property type="project" value="InterPro"/>
</dbReference>
<evidence type="ECO:0000256" key="3">
    <source>
        <dbReference type="ARBA" id="ARBA00022801"/>
    </source>
</evidence>
<organism evidence="11 12">
    <name type="scientific">Channa argus</name>
    <name type="common">Northern snakehead</name>
    <name type="synonym">Ophicephalus argus</name>
    <dbReference type="NCBI Taxonomy" id="215402"/>
    <lineage>
        <taxon>Eukaryota</taxon>
        <taxon>Metazoa</taxon>
        <taxon>Chordata</taxon>
        <taxon>Craniata</taxon>
        <taxon>Vertebrata</taxon>
        <taxon>Euteleostomi</taxon>
        <taxon>Actinopterygii</taxon>
        <taxon>Neopterygii</taxon>
        <taxon>Teleostei</taxon>
        <taxon>Neoteleostei</taxon>
        <taxon>Acanthomorphata</taxon>
        <taxon>Anabantaria</taxon>
        <taxon>Anabantiformes</taxon>
        <taxon>Channoidei</taxon>
        <taxon>Channidae</taxon>
        <taxon>Channa</taxon>
    </lineage>
</organism>
<keyword evidence="4 8" id="KW-0720">Serine protease</keyword>
<dbReference type="PRINTS" id="PR00722">
    <property type="entry name" value="CHYMOTRYPSIN"/>
</dbReference>
<evidence type="ECO:0000259" key="10">
    <source>
        <dbReference type="PROSITE" id="PS50240"/>
    </source>
</evidence>
<keyword evidence="5" id="KW-1015">Disulfide bond</keyword>
<evidence type="ECO:0000313" key="11">
    <source>
        <dbReference type="EMBL" id="KAF3698439.1"/>
    </source>
</evidence>
<feature type="domain" description="Peptidase S1" evidence="10">
    <location>
        <begin position="1"/>
        <end position="166"/>
    </location>
</feature>
<comment type="similarity">
    <text evidence="7">Belongs to the peptidase S1 family. CLIP subfamily.</text>
</comment>
<dbReference type="SUPFAM" id="SSF50494">
    <property type="entry name" value="Trypsin-like serine proteases"/>
    <property type="match status" value="4"/>
</dbReference>
<dbReference type="InterPro" id="IPR001314">
    <property type="entry name" value="Peptidase_S1A"/>
</dbReference>
<keyword evidence="11" id="KW-0472">Membrane</keyword>
<evidence type="ECO:0000256" key="1">
    <source>
        <dbReference type="ARBA" id="ARBA00022670"/>
    </source>
</evidence>
<dbReference type="Pfam" id="PF00089">
    <property type="entry name" value="Trypsin"/>
    <property type="match status" value="4"/>
</dbReference>
<evidence type="ECO:0000256" key="5">
    <source>
        <dbReference type="ARBA" id="ARBA00023157"/>
    </source>
</evidence>
<keyword evidence="12" id="KW-1185">Reference proteome</keyword>
<dbReference type="InterPro" id="IPR033116">
    <property type="entry name" value="TRYPSIN_SER"/>
</dbReference>
<keyword evidence="2" id="KW-0732">Signal</keyword>
<evidence type="ECO:0000256" key="4">
    <source>
        <dbReference type="ARBA" id="ARBA00022825"/>
    </source>
</evidence>
<evidence type="ECO:0000256" key="6">
    <source>
        <dbReference type="ARBA" id="ARBA00023180"/>
    </source>
</evidence>
<feature type="domain" description="Peptidase S1" evidence="10">
    <location>
        <begin position="215"/>
        <end position="447"/>
    </location>
</feature>
<dbReference type="SMART" id="SM00020">
    <property type="entry name" value="Tryp_SPc"/>
    <property type="match status" value="4"/>
</dbReference>
<feature type="compositionally biased region" description="Pro residues" evidence="9">
    <location>
        <begin position="1053"/>
        <end position="1095"/>
    </location>
</feature>
<dbReference type="PROSITE" id="PS50240">
    <property type="entry name" value="TRYPSIN_DOM"/>
    <property type="match status" value="4"/>
</dbReference>
<evidence type="ECO:0000313" key="12">
    <source>
        <dbReference type="Proteomes" id="UP000503349"/>
    </source>
</evidence>
<evidence type="ECO:0000256" key="8">
    <source>
        <dbReference type="RuleBase" id="RU363034"/>
    </source>
</evidence>